<dbReference type="OrthoDB" id="201656at2759"/>
<proteinExistence type="predicted"/>
<dbReference type="InterPro" id="IPR011032">
    <property type="entry name" value="GroES-like_sf"/>
</dbReference>
<sequence length="338" mass="36408">MANHMRAWRLDRSGSILQTLSLVNNVPRPGGGTLLPDQILVKVASAALNHADHRIPALPLARLMITMPKTPGVDLSGRVMSVAPNVTGVQTGDHVIARLDPMKAPGSLSEYVVINKGAWTPIAKDVNLDQAAGATTTALAAYQALKGRVSQGDKVFINGGSGGVGTFAIQIAKMFGCHVTVACSTSKIALCKDLGADEIIDYRTSSVTEHLIKTGQVFKLVIDNVANSPLNLPQACEQYLTPDGRYVYMNADMSLAFMKNLIRGTALPTFLGGYRRQFELFVTKDNVDDMAHIANWVAEKKIKTVVDKAFPFEATTEAYERLIQGSATGKIIVQIDKT</sequence>
<gene>
    <name evidence="2" type="ORF">FSARC_2689</name>
</gene>
<dbReference type="SMART" id="SM00829">
    <property type="entry name" value="PKS_ER"/>
    <property type="match status" value="1"/>
</dbReference>
<dbReference type="GO" id="GO:0005739">
    <property type="term" value="C:mitochondrion"/>
    <property type="evidence" value="ECO:0007669"/>
    <property type="project" value="TreeGrafter"/>
</dbReference>
<dbReference type="EMBL" id="JABEXW010000132">
    <property type="protein sequence ID" value="KAF4970224.1"/>
    <property type="molecule type" value="Genomic_DNA"/>
</dbReference>
<reference evidence="2" key="2">
    <citation type="submission" date="2020-05" db="EMBL/GenBank/DDBJ databases">
        <authorList>
            <person name="Kim H.-S."/>
            <person name="Proctor R.H."/>
            <person name="Brown D.W."/>
        </authorList>
    </citation>
    <scope>NUCLEOTIDE SEQUENCE</scope>
    <source>
        <strain evidence="2">NRRL 20472</strain>
    </source>
</reference>
<comment type="caution">
    <text evidence="2">The sequence shown here is derived from an EMBL/GenBank/DDBJ whole genome shotgun (WGS) entry which is preliminary data.</text>
</comment>
<evidence type="ECO:0000313" key="2">
    <source>
        <dbReference type="EMBL" id="KAF4970224.1"/>
    </source>
</evidence>
<evidence type="ECO:0000259" key="1">
    <source>
        <dbReference type="SMART" id="SM00829"/>
    </source>
</evidence>
<dbReference type="PANTHER" id="PTHR11695">
    <property type="entry name" value="ALCOHOL DEHYDROGENASE RELATED"/>
    <property type="match status" value="1"/>
</dbReference>
<dbReference type="Pfam" id="PF08240">
    <property type="entry name" value="ADH_N"/>
    <property type="match status" value="1"/>
</dbReference>
<feature type="domain" description="Enoyl reductase (ER)" evidence="1">
    <location>
        <begin position="15"/>
        <end position="333"/>
    </location>
</feature>
<dbReference type="PANTHER" id="PTHR11695:SF294">
    <property type="entry name" value="RETICULON-4-INTERACTING PROTEIN 1, MITOCHONDRIAL"/>
    <property type="match status" value="1"/>
</dbReference>
<reference evidence="2" key="1">
    <citation type="journal article" date="2020" name="BMC Genomics">
        <title>Correction to: Identification and distribution of gene clusters required for synthesis of sphingolipid metabolism inhibitors in diverse species of the filamentous fungus Fusarium.</title>
        <authorList>
            <person name="Kim H.S."/>
            <person name="Lohmar J.M."/>
            <person name="Busman M."/>
            <person name="Brown D.W."/>
            <person name="Naumann T.A."/>
            <person name="Divon H.H."/>
            <person name="Lysoe E."/>
            <person name="Uhlig S."/>
            <person name="Proctor R.H."/>
        </authorList>
    </citation>
    <scope>NUCLEOTIDE SEQUENCE</scope>
    <source>
        <strain evidence="2">NRRL 20472</strain>
    </source>
</reference>
<dbReference type="Pfam" id="PF13602">
    <property type="entry name" value="ADH_zinc_N_2"/>
    <property type="match status" value="1"/>
</dbReference>
<dbReference type="InterPro" id="IPR036291">
    <property type="entry name" value="NAD(P)-bd_dom_sf"/>
</dbReference>
<dbReference type="SUPFAM" id="SSF50129">
    <property type="entry name" value="GroES-like"/>
    <property type="match status" value="1"/>
</dbReference>
<dbReference type="Proteomes" id="UP000622797">
    <property type="component" value="Unassembled WGS sequence"/>
</dbReference>
<dbReference type="CDD" id="cd08267">
    <property type="entry name" value="MDR1"/>
    <property type="match status" value="1"/>
</dbReference>
<evidence type="ECO:0000313" key="3">
    <source>
        <dbReference type="Proteomes" id="UP000622797"/>
    </source>
</evidence>
<name>A0A8H4U646_9HYPO</name>
<dbReference type="Gene3D" id="3.40.50.720">
    <property type="entry name" value="NAD(P)-binding Rossmann-like Domain"/>
    <property type="match status" value="1"/>
</dbReference>
<dbReference type="InterPro" id="IPR050700">
    <property type="entry name" value="YIM1/Zinc_Alcohol_DH_Fams"/>
</dbReference>
<dbReference type="Gene3D" id="3.90.180.10">
    <property type="entry name" value="Medium-chain alcohol dehydrogenases, catalytic domain"/>
    <property type="match status" value="1"/>
</dbReference>
<dbReference type="InterPro" id="IPR020843">
    <property type="entry name" value="ER"/>
</dbReference>
<dbReference type="SUPFAM" id="SSF51735">
    <property type="entry name" value="NAD(P)-binding Rossmann-fold domains"/>
    <property type="match status" value="1"/>
</dbReference>
<keyword evidence="3" id="KW-1185">Reference proteome</keyword>
<dbReference type="InterPro" id="IPR013154">
    <property type="entry name" value="ADH-like_N"/>
</dbReference>
<dbReference type="AlphaFoldDB" id="A0A8H4U646"/>
<dbReference type="GO" id="GO:0016491">
    <property type="term" value="F:oxidoreductase activity"/>
    <property type="evidence" value="ECO:0007669"/>
    <property type="project" value="InterPro"/>
</dbReference>
<organism evidence="2 3">
    <name type="scientific">Fusarium sarcochroum</name>
    <dbReference type="NCBI Taxonomy" id="1208366"/>
    <lineage>
        <taxon>Eukaryota</taxon>
        <taxon>Fungi</taxon>
        <taxon>Dikarya</taxon>
        <taxon>Ascomycota</taxon>
        <taxon>Pezizomycotina</taxon>
        <taxon>Sordariomycetes</taxon>
        <taxon>Hypocreomycetidae</taxon>
        <taxon>Hypocreales</taxon>
        <taxon>Nectriaceae</taxon>
        <taxon>Fusarium</taxon>
        <taxon>Fusarium lateritium species complex</taxon>
    </lineage>
</organism>
<protein>
    <recommendedName>
        <fullName evidence="1">Enoyl reductase (ER) domain-containing protein</fullName>
    </recommendedName>
</protein>
<accession>A0A8H4U646</accession>